<dbReference type="InterPro" id="IPR009667">
    <property type="entry name" value="DUF1258"/>
</dbReference>
<proteinExistence type="predicted"/>
<dbReference type="OMA" id="FFRIVIC"/>
<evidence type="ECO:0000256" key="1">
    <source>
        <dbReference type="SAM" id="MobiDB-lite"/>
    </source>
</evidence>
<keyword evidence="3" id="KW-1185">Reference proteome</keyword>
<dbReference type="PANTHER" id="PTHR22921:SF27">
    <property type="entry name" value="C2H2-TYPE DOMAIN-CONTAINING PROTEIN-RELATED"/>
    <property type="match status" value="1"/>
</dbReference>
<evidence type="ECO:0000313" key="2">
    <source>
        <dbReference type="EMBL" id="EFP00495.1"/>
    </source>
</evidence>
<sequence length="791" mass="89311">MYNRMSKQKTEINESRAGVDQNSYNNEGRTNDNGWPEVDESEEEEVEMDECCDISIIEESGVLSGGDSNMTLDDEQTEENESVSGTQRMLRYGLKIVSEMREMLKVVSTPALLVVASSCISRESNQGREEFQRHLVAHDDSVAEEAEKLWNFNRNRFTTHYLCNNCGKFLNARMSGCDQCGSTVVVSFVRIGAFWQILELVETFLPEILEIRRRLKSGESMNHNLRSPFFSERWQDEEDDHLNLSVVVSIDGVHVSGNTNKLWPVSLILVDLPAGIMQRTTSIVMEGLLECKETPSTAVWNSLLPMLFVDIENGYGKVEGVSFSCRIMTCTGDQPAKRAFYGMKSHHSSLSCFYCLSAGTYYKLHGDSRREVRPEDLTVCDSREGRNGFGSVTSRLVERILPYDTPIDLLHGMGEGLFDKIKRELMPLDTNVARKSELFSVDQARLRHFIDNVRLHSSFKNVGYCRNGTDKTSFFRLVLCLAALECDAISPGARVVIVALSLLANKMYTDVRAEDLFDVQLCASACWFLSEASERYISMKGHEILFHLPEVNRIFRNTGPLSTHSFESYYQYALSGYSSSVTRYFSQNAVTKVLLHTSVRREIARRASNFPSAKLRKFISLTPDLIPQNTSWSGEITRLGPLDLALIQEPDTIFFGKIHLGIGNLTSKHSSIHTSDDMFFASWGNEQKCYRFVAALVRNELEGILAEPVEEVYPDEKFRSFQNLSEVVFGTDLYYTKETVNVLKSYEGMQCGRLSGRRVILPKESVVGVACCFSSTNYTIFVQANGALLHN</sequence>
<dbReference type="STRING" id="31234.E3MEP8"/>
<name>E3MEP8_CAERE</name>
<organism evidence="3">
    <name type="scientific">Caenorhabditis remanei</name>
    <name type="common">Caenorhabditis vulgaris</name>
    <dbReference type="NCBI Taxonomy" id="31234"/>
    <lineage>
        <taxon>Eukaryota</taxon>
        <taxon>Metazoa</taxon>
        <taxon>Ecdysozoa</taxon>
        <taxon>Nematoda</taxon>
        <taxon>Chromadorea</taxon>
        <taxon>Rhabditida</taxon>
        <taxon>Rhabditina</taxon>
        <taxon>Rhabditomorpha</taxon>
        <taxon>Rhabditoidea</taxon>
        <taxon>Rhabditidae</taxon>
        <taxon>Peloderinae</taxon>
        <taxon>Caenorhabditis</taxon>
    </lineage>
</organism>
<gene>
    <name evidence="2" type="ORF">CRE_21764</name>
</gene>
<dbReference type="Pfam" id="PF06869">
    <property type="entry name" value="DUF1258"/>
    <property type="match status" value="1"/>
</dbReference>
<feature type="region of interest" description="Disordered" evidence="1">
    <location>
        <begin position="1"/>
        <end position="46"/>
    </location>
</feature>
<feature type="compositionally biased region" description="Acidic residues" evidence="1">
    <location>
        <begin position="37"/>
        <end position="46"/>
    </location>
</feature>
<reference evidence="2" key="1">
    <citation type="submission" date="2007-07" db="EMBL/GenBank/DDBJ databases">
        <title>PCAP assembly of the Caenorhabditis remanei genome.</title>
        <authorList>
            <consortium name="The Caenorhabditis remanei Sequencing Consortium"/>
            <person name="Wilson R.K."/>
        </authorList>
    </citation>
    <scope>NUCLEOTIDE SEQUENCE [LARGE SCALE GENOMIC DNA]</scope>
    <source>
        <strain evidence="2">PB4641</strain>
    </source>
</reference>
<dbReference type="PANTHER" id="PTHR22921">
    <property type="entry name" value="PROTEIN CBG20088-RELATED"/>
    <property type="match status" value="1"/>
</dbReference>
<feature type="compositionally biased region" description="Polar residues" evidence="1">
    <location>
        <begin position="20"/>
        <end position="33"/>
    </location>
</feature>
<dbReference type="OrthoDB" id="5869659at2759"/>
<dbReference type="EMBL" id="DS268439">
    <property type="protein sequence ID" value="EFP00495.1"/>
    <property type="molecule type" value="Genomic_DNA"/>
</dbReference>
<feature type="compositionally biased region" description="Acidic residues" evidence="1">
    <location>
        <begin position="72"/>
        <end position="81"/>
    </location>
</feature>
<accession>E3MEP8</accession>
<protein>
    <submittedName>
        <fullName evidence="2">Uncharacterized protein</fullName>
    </submittedName>
</protein>
<dbReference type="FunCoup" id="E3MEP8">
    <property type="interactions" value="1764"/>
</dbReference>
<dbReference type="AlphaFoldDB" id="E3MEP8"/>
<evidence type="ECO:0000313" key="3">
    <source>
        <dbReference type="Proteomes" id="UP000008281"/>
    </source>
</evidence>
<dbReference type="HOGENOM" id="CLU_028493_0_0_1"/>
<dbReference type="InParanoid" id="E3MEP8"/>
<feature type="region of interest" description="Disordered" evidence="1">
    <location>
        <begin position="63"/>
        <end position="85"/>
    </location>
</feature>
<dbReference type="Proteomes" id="UP000008281">
    <property type="component" value="Unassembled WGS sequence"/>
</dbReference>